<reference evidence="2 3" key="1">
    <citation type="submission" date="2021-06" db="EMBL/GenBank/DDBJ databases">
        <title>Bacillus sp. RD4P76, an endophyte from a halophyte.</title>
        <authorList>
            <person name="Sun J.-Q."/>
        </authorList>
    </citation>
    <scope>NUCLEOTIDE SEQUENCE [LARGE SCALE GENOMIC DNA]</scope>
    <source>
        <strain evidence="2 3">JCM 17098</strain>
    </source>
</reference>
<evidence type="ECO:0000259" key="1">
    <source>
        <dbReference type="Pfam" id="PF14397"/>
    </source>
</evidence>
<gene>
    <name evidence="2" type="ORF">KS407_14990</name>
</gene>
<keyword evidence="3" id="KW-1185">Reference proteome</keyword>
<dbReference type="EMBL" id="JAHQCR010000058">
    <property type="protein sequence ID" value="MBU9722721.1"/>
    <property type="molecule type" value="Genomic_DNA"/>
</dbReference>
<protein>
    <recommendedName>
        <fullName evidence="1">Alpha-L-glutamate ligase-related protein ATP-grasp domain-containing protein</fullName>
    </recommendedName>
</protein>
<evidence type="ECO:0000313" key="3">
    <source>
        <dbReference type="Proteomes" id="UP000790580"/>
    </source>
</evidence>
<dbReference type="Pfam" id="PF14397">
    <property type="entry name" value="ATPgrasp_ST"/>
    <property type="match status" value="1"/>
</dbReference>
<dbReference type="RefSeq" id="WP_216943362.1">
    <property type="nucleotide sequence ID" value="NZ_JAHQCR010000058.1"/>
</dbReference>
<proteinExistence type="predicted"/>
<sequence length="335" mass="38903">MRISNENKSKLDNGNIYNQQSKLDTLGIDSTKKVYSALKDKIDVTLIDEEYINDVQRYWEKRMGIKIDPVFHIYMQQNFNIKNKFFLPEVQYRLIQKSFNESKKTGAYTDKNLYDQIVKTNRQPKIYLKCVNQRYFINVNIPIKKTQITTHFNNIKDQSEFIIKPSRSANGRKVSKLIFDNNNFTLNNRVVSISELEDLYGKNFVIQELITQHSLLKSMHPSSVNTIRMLTFRWNNDITHLMSFLRIGIDGAINDNAGTGGICIGVQDDGKLNSLAVDESGNKWLNHPTTNFSFQQETFIPNFQKFKEFVIDLHHDILHHDLVSWDIAVGDDGEP</sequence>
<dbReference type="Proteomes" id="UP000790580">
    <property type="component" value="Unassembled WGS sequence"/>
</dbReference>
<feature type="domain" description="Alpha-L-glutamate ligase-related protein ATP-grasp" evidence="1">
    <location>
        <begin position="97"/>
        <end position="334"/>
    </location>
</feature>
<accession>A0ABS6JVZ2</accession>
<name>A0ABS6JVZ2_9BACI</name>
<evidence type="ECO:0000313" key="2">
    <source>
        <dbReference type="EMBL" id="MBU9722721.1"/>
    </source>
</evidence>
<dbReference type="InterPro" id="IPR039523">
    <property type="entry name" value="RimK-rel_E_lig_ATP-grasp"/>
</dbReference>
<organism evidence="2 3">
    <name type="scientific">Evansella alkalicola</name>
    <dbReference type="NCBI Taxonomy" id="745819"/>
    <lineage>
        <taxon>Bacteria</taxon>
        <taxon>Bacillati</taxon>
        <taxon>Bacillota</taxon>
        <taxon>Bacilli</taxon>
        <taxon>Bacillales</taxon>
        <taxon>Bacillaceae</taxon>
        <taxon>Evansella</taxon>
    </lineage>
</organism>
<comment type="caution">
    <text evidence="2">The sequence shown here is derived from an EMBL/GenBank/DDBJ whole genome shotgun (WGS) entry which is preliminary data.</text>
</comment>